<protein>
    <submittedName>
        <fullName evidence="3">Uncharacterized protein</fullName>
    </submittedName>
</protein>
<feature type="signal peptide" evidence="2">
    <location>
        <begin position="1"/>
        <end position="19"/>
    </location>
</feature>
<dbReference type="Proteomes" id="UP000328092">
    <property type="component" value="Unassembled WGS sequence"/>
</dbReference>
<evidence type="ECO:0000313" key="3">
    <source>
        <dbReference type="EMBL" id="VIO72749.1"/>
    </source>
</evidence>
<evidence type="ECO:0000256" key="2">
    <source>
        <dbReference type="SAM" id="SignalP"/>
    </source>
</evidence>
<feature type="region of interest" description="Disordered" evidence="1">
    <location>
        <begin position="22"/>
        <end position="63"/>
    </location>
</feature>
<evidence type="ECO:0000313" key="4">
    <source>
        <dbReference type="Proteomes" id="UP000328092"/>
    </source>
</evidence>
<dbReference type="OrthoDB" id="8250260at2"/>
<dbReference type="AlphaFoldDB" id="A0A508TD93"/>
<evidence type="ECO:0000256" key="1">
    <source>
        <dbReference type="SAM" id="MobiDB-lite"/>
    </source>
</evidence>
<feature type="compositionally biased region" description="Basic and acidic residues" evidence="1">
    <location>
        <begin position="53"/>
        <end position="63"/>
    </location>
</feature>
<reference evidence="3" key="1">
    <citation type="submission" date="2019-02" db="EMBL/GenBank/DDBJ databases">
        <authorList>
            <person name="Pothier F.J."/>
        </authorList>
    </citation>
    <scope>NUCLEOTIDE SEQUENCE</scope>
    <source>
        <strain evidence="3">CI-1B</strain>
    </source>
</reference>
<comment type="caution">
    <text evidence="3">The sequence shown here is derived from an EMBL/GenBank/DDBJ whole genome shotgun (WGS) entry which is preliminary data.</text>
</comment>
<sequence length="76" mass="8073">MRSLMVLAALLGMVVSLQAKEADSSRAVRSPEATVKQLVSDQSGQPAGKPARTRSDGRKNRDFSAEIIVPDICTGC</sequence>
<keyword evidence="4" id="KW-1185">Reference proteome</keyword>
<accession>A0A508TD93</accession>
<keyword evidence="2" id="KW-0732">Signal</keyword>
<organism evidence="3 4">
    <name type="scientific">Bradyrhizobium ivorense</name>
    <dbReference type="NCBI Taxonomy" id="2511166"/>
    <lineage>
        <taxon>Bacteria</taxon>
        <taxon>Pseudomonadati</taxon>
        <taxon>Pseudomonadota</taxon>
        <taxon>Alphaproteobacteria</taxon>
        <taxon>Hyphomicrobiales</taxon>
        <taxon>Nitrobacteraceae</taxon>
        <taxon>Bradyrhizobium</taxon>
    </lineage>
</organism>
<feature type="chain" id="PRO_5021185994" evidence="2">
    <location>
        <begin position="20"/>
        <end position="76"/>
    </location>
</feature>
<gene>
    <name evidence="3" type="ORF">CI1B_43960</name>
</gene>
<dbReference type="RefSeq" id="WP_139861577.1">
    <property type="nucleotide sequence ID" value="NZ_CAADFC020000016.1"/>
</dbReference>
<proteinExistence type="predicted"/>
<dbReference type="EMBL" id="CAADFC020000016">
    <property type="protein sequence ID" value="VIO72749.1"/>
    <property type="molecule type" value="Genomic_DNA"/>
</dbReference>
<name>A0A508TD93_9BRAD</name>